<dbReference type="SMART" id="SM00530">
    <property type="entry name" value="HTH_XRE"/>
    <property type="match status" value="1"/>
</dbReference>
<accession>A0A940DH00</accession>
<comment type="caution">
    <text evidence="3">The sequence shown here is derived from an EMBL/GenBank/DDBJ whole genome shotgun (WGS) entry which is preliminary data.</text>
</comment>
<evidence type="ECO:0000313" key="4">
    <source>
        <dbReference type="Proteomes" id="UP000727857"/>
    </source>
</evidence>
<keyword evidence="1" id="KW-0238">DNA-binding</keyword>
<protein>
    <submittedName>
        <fullName evidence="3">Cupin domain-containing protein</fullName>
    </submittedName>
</protein>
<dbReference type="Gene3D" id="1.10.260.40">
    <property type="entry name" value="lambda repressor-like DNA-binding domains"/>
    <property type="match status" value="1"/>
</dbReference>
<dbReference type="Pfam" id="PF07883">
    <property type="entry name" value="Cupin_2"/>
    <property type="match status" value="1"/>
</dbReference>
<dbReference type="InterPro" id="IPR014710">
    <property type="entry name" value="RmlC-like_jellyroll"/>
</dbReference>
<dbReference type="CDD" id="cd00093">
    <property type="entry name" value="HTH_XRE"/>
    <property type="match status" value="1"/>
</dbReference>
<proteinExistence type="predicted"/>
<name>A0A940DH00_9FIRM</name>
<reference evidence="3" key="1">
    <citation type="submission" date="2020-10" db="EMBL/GenBank/DDBJ databases">
        <authorList>
            <person name="Gilroy R."/>
        </authorList>
    </citation>
    <scope>NUCLEOTIDE SEQUENCE</scope>
    <source>
        <strain evidence="3">517</strain>
    </source>
</reference>
<dbReference type="InterPro" id="IPR050807">
    <property type="entry name" value="TransReg_Diox_bact_type"/>
</dbReference>
<feature type="domain" description="HTH cro/C1-type" evidence="2">
    <location>
        <begin position="7"/>
        <end position="61"/>
    </location>
</feature>
<dbReference type="PANTHER" id="PTHR46797">
    <property type="entry name" value="HTH-TYPE TRANSCRIPTIONAL REGULATOR"/>
    <property type="match status" value="1"/>
</dbReference>
<dbReference type="SUPFAM" id="SSF47413">
    <property type="entry name" value="lambda repressor-like DNA-binding domains"/>
    <property type="match status" value="1"/>
</dbReference>
<dbReference type="Pfam" id="PF01381">
    <property type="entry name" value="HTH_3"/>
    <property type="match status" value="1"/>
</dbReference>
<sequence length="177" mass="19634">MEIGSKIKAIRLRRGLTQEELATRCELTKGYISQLENELASPSIATLQDILNVLGVTLPAFFAEEKEEQIVFGKADFFVSASGDGESTWLIPNSQKNEMEPIMLVLPEGGESETRVPFEGEEFGYVMEGRITLEVEGKTYTAKKGDAFYIDGAHEHKIINAGTRDAKILWVTTPSNF</sequence>
<dbReference type="Proteomes" id="UP000727857">
    <property type="component" value="Unassembled WGS sequence"/>
</dbReference>
<dbReference type="SUPFAM" id="SSF51182">
    <property type="entry name" value="RmlC-like cupins"/>
    <property type="match status" value="1"/>
</dbReference>
<dbReference type="InterPro" id="IPR011051">
    <property type="entry name" value="RmlC_Cupin_sf"/>
</dbReference>
<dbReference type="InterPro" id="IPR013096">
    <property type="entry name" value="Cupin_2"/>
</dbReference>
<dbReference type="GO" id="GO:0005829">
    <property type="term" value="C:cytosol"/>
    <property type="evidence" value="ECO:0007669"/>
    <property type="project" value="TreeGrafter"/>
</dbReference>
<evidence type="ECO:0000313" key="3">
    <source>
        <dbReference type="EMBL" id="MBO8423947.1"/>
    </source>
</evidence>
<dbReference type="Gene3D" id="2.60.120.10">
    <property type="entry name" value="Jelly Rolls"/>
    <property type="match status" value="1"/>
</dbReference>
<gene>
    <name evidence="3" type="ORF">IAB16_02865</name>
</gene>
<dbReference type="GO" id="GO:0003700">
    <property type="term" value="F:DNA-binding transcription factor activity"/>
    <property type="evidence" value="ECO:0007669"/>
    <property type="project" value="TreeGrafter"/>
</dbReference>
<dbReference type="PROSITE" id="PS50943">
    <property type="entry name" value="HTH_CROC1"/>
    <property type="match status" value="1"/>
</dbReference>
<dbReference type="GO" id="GO:0003677">
    <property type="term" value="F:DNA binding"/>
    <property type="evidence" value="ECO:0007669"/>
    <property type="project" value="UniProtKB-KW"/>
</dbReference>
<dbReference type="InterPro" id="IPR001387">
    <property type="entry name" value="Cro/C1-type_HTH"/>
</dbReference>
<evidence type="ECO:0000256" key="1">
    <source>
        <dbReference type="ARBA" id="ARBA00023125"/>
    </source>
</evidence>
<dbReference type="InterPro" id="IPR010982">
    <property type="entry name" value="Lambda_DNA-bd_dom_sf"/>
</dbReference>
<organism evidence="3 4">
    <name type="scientific">Candidatus Stercoripulliclostridium pullicola</name>
    <dbReference type="NCBI Taxonomy" id="2840953"/>
    <lineage>
        <taxon>Bacteria</taxon>
        <taxon>Bacillati</taxon>
        <taxon>Bacillota</taxon>
        <taxon>Clostridia</taxon>
        <taxon>Eubacteriales</taxon>
        <taxon>Candidatus Stercoripulliclostridium</taxon>
    </lineage>
</organism>
<dbReference type="CDD" id="cd02209">
    <property type="entry name" value="cupin_XRE_C"/>
    <property type="match status" value="1"/>
</dbReference>
<dbReference type="PANTHER" id="PTHR46797:SF2">
    <property type="entry name" value="TRANSCRIPTIONAL REGULATOR"/>
    <property type="match status" value="1"/>
</dbReference>
<evidence type="ECO:0000259" key="2">
    <source>
        <dbReference type="PROSITE" id="PS50943"/>
    </source>
</evidence>
<dbReference type="EMBL" id="JADINF010000069">
    <property type="protein sequence ID" value="MBO8423947.1"/>
    <property type="molecule type" value="Genomic_DNA"/>
</dbReference>
<dbReference type="AlphaFoldDB" id="A0A940DH00"/>
<reference evidence="3" key="2">
    <citation type="journal article" date="2021" name="PeerJ">
        <title>Extensive microbial diversity within the chicken gut microbiome revealed by metagenomics and culture.</title>
        <authorList>
            <person name="Gilroy R."/>
            <person name="Ravi A."/>
            <person name="Getino M."/>
            <person name="Pursley I."/>
            <person name="Horton D.L."/>
            <person name="Alikhan N.F."/>
            <person name="Baker D."/>
            <person name="Gharbi K."/>
            <person name="Hall N."/>
            <person name="Watson M."/>
            <person name="Adriaenssens E.M."/>
            <person name="Foster-Nyarko E."/>
            <person name="Jarju S."/>
            <person name="Secka A."/>
            <person name="Antonio M."/>
            <person name="Oren A."/>
            <person name="Chaudhuri R.R."/>
            <person name="La Ragione R."/>
            <person name="Hildebrand F."/>
            <person name="Pallen M.J."/>
        </authorList>
    </citation>
    <scope>NUCLEOTIDE SEQUENCE</scope>
    <source>
        <strain evidence="3">517</strain>
    </source>
</reference>